<gene>
    <name evidence="3" type="ORF">AQI95_13205</name>
</gene>
<evidence type="ECO:0000313" key="4">
    <source>
        <dbReference type="Proteomes" id="UP000053127"/>
    </source>
</evidence>
<protein>
    <recommendedName>
        <fullName evidence="5">Peptidase</fullName>
    </recommendedName>
</protein>
<reference evidence="3 4" key="1">
    <citation type="submission" date="2015-10" db="EMBL/GenBank/DDBJ databases">
        <title>Draft genome sequence of Streptomyces yokosukanensis DSM 40224, type strain for the species Streptomyces yokosukanensis.</title>
        <authorList>
            <person name="Ruckert C."/>
            <person name="Winkler A."/>
            <person name="Kalinowski J."/>
            <person name="Kampfer P."/>
            <person name="Glaeser S."/>
        </authorList>
    </citation>
    <scope>NUCLEOTIDE SEQUENCE [LARGE SCALE GENOMIC DNA]</scope>
    <source>
        <strain evidence="3 4">DSM 40224</strain>
    </source>
</reference>
<feature type="region of interest" description="Disordered" evidence="1">
    <location>
        <begin position="198"/>
        <end position="273"/>
    </location>
</feature>
<feature type="signal peptide" evidence="2">
    <location>
        <begin position="1"/>
        <end position="29"/>
    </location>
</feature>
<keyword evidence="4" id="KW-1185">Reference proteome</keyword>
<accession>A0A101P6N7</accession>
<dbReference type="EMBL" id="LMWN01000018">
    <property type="protein sequence ID" value="KUN05901.1"/>
    <property type="molecule type" value="Genomic_DNA"/>
</dbReference>
<feature type="compositionally biased region" description="Basic and acidic residues" evidence="1">
    <location>
        <begin position="205"/>
        <end position="220"/>
    </location>
</feature>
<evidence type="ECO:0000256" key="1">
    <source>
        <dbReference type="SAM" id="MobiDB-lite"/>
    </source>
</evidence>
<organism evidence="3 4">
    <name type="scientific">Streptomyces yokosukanensis</name>
    <dbReference type="NCBI Taxonomy" id="67386"/>
    <lineage>
        <taxon>Bacteria</taxon>
        <taxon>Bacillati</taxon>
        <taxon>Actinomycetota</taxon>
        <taxon>Actinomycetes</taxon>
        <taxon>Kitasatosporales</taxon>
        <taxon>Streptomycetaceae</taxon>
        <taxon>Streptomyces</taxon>
    </lineage>
</organism>
<dbReference type="AlphaFoldDB" id="A0A101P6N7"/>
<evidence type="ECO:0008006" key="5">
    <source>
        <dbReference type="Google" id="ProtNLM"/>
    </source>
</evidence>
<dbReference type="OrthoDB" id="4232827at2"/>
<name>A0A101P6N7_9ACTN</name>
<comment type="caution">
    <text evidence="3">The sequence shown here is derived from an EMBL/GenBank/DDBJ whole genome shotgun (WGS) entry which is preliminary data.</text>
</comment>
<evidence type="ECO:0000313" key="3">
    <source>
        <dbReference type="EMBL" id="KUN05901.1"/>
    </source>
</evidence>
<evidence type="ECO:0000256" key="2">
    <source>
        <dbReference type="SAM" id="SignalP"/>
    </source>
</evidence>
<feature type="chain" id="PRO_5007102337" description="Peptidase" evidence="2">
    <location>
        <begin position="30"/>
        <end position="273"/>
    </location>
</feature>
<keyword evidence="2" id="KW-0732">Signal</keyword>
<dbReference type="Proteomes" id="UP000053127">
    <property type="component" value="Unassembled WGS sequence"/>
</dbReference>
<dbReference type="RefSeq" id="WP_067121851.1">
    <property type="nucleotide sequence ID" value="NZ_JBFACD010000029.1"/>
</dbReference>
<proteinExistence type="predicted"/>
<feature type="compositionally biased region" description="Polar residues" evidence="1">
    <location>
        <begin position="263"/>
        <end position="273"/>
    </location>
</feature>
<feature type="compositionally biased region" description="Low complexity" evidence="1">
    <location>
        <begin position="249"/>
        <end position="260"/>
    </location>
</feature>
<sequence length="273" mass="29238">MRALRTLRTTLVAAGATAVLATSAAGAFAAAAPEAAPVAHASAHHCKDKRVLVKTVRLADKVSVAKVYKTGKHRFEADIWAKGEKYGTLFTKGKTVHGQSNGLHVTLHPDGKVTSWVERGKPKHKHEHKHQPVAKRILVSVTTLADDVSTGKVYKLGAHHYEADIYAHGTKLDTLVAKNRAAYGQNNGLHVALQPDGRLTSWVDDDPRPEPRKTASDDRPAPLPQPDKNDDKPIVLPDNGDDKSDKGDTTVTPAPVTPDAQDAQGTPATAQAE</sequence>